<organism evidence="8 9">
    <name type="scientific">Polymorphospora lycopeni</name>
    <dbReference type="NCBI Taxonomy" id="3140240"/>
    <lineage>
        <taxon>Bacteria</taxon>
        <taxon>Bacillati</taxon>
        <taxon>Actinomycetota</taxon>
        <taxon>Actinomycetes</taxon>
        <taxon>Micromonosporales</taxon>
        <taxon>Micromonosporaceae</taxon>
        <taxon>Polymorphospora</taxon>
    </lineage>
</organism>
<dbReference type="Pfam" id="PF02687">
    <property type="entry name" value="FtsX"/>
    <property type="match status" value="1"/>
</dbReference>
<feature type="transmembrane region" description="Helical" evidence="6">
    <location>
        <begin position="361"/>
        <end position="384"/>
    </location>
</feature>
<comment type="subcellular location">
    <subcellularLocation>
        <location evidence="1">Cell membrane</location>
        <topology evidence="1">Multi-pass membrane protein</topology>
    </subcellularLocation>
</comment>
<evidence type="ECO:0000313" key="8">
    <source>
        <dbReference type="EMBL" id="MFB6397544.1"/>
    </source>
</evidence>
<protein>
    <submittedName>
        <fullName evidence="8">FtsX-like permease family protein</fullName>
    </submittedName>
</protein>
<dbReference type="Proteomes" id="UP001582793">
    <property type="component" value="Unassembled WGS sequence"/>
</dbReference>
<evidence type="ECO:0000256" key="5">
    <source>
        <dbReference type="ARBA" id="ARBA00023136"/>
    </source>
</evidence>
<dbReference type="InterPro" id="IPR003838">
    <property type="entry name" value="ABC3_permease_C"/>
</dbReference>
<evidence type="ECO:0000256" key="3">
    <source>
        <dbReference type="ARBA" id="ARBA00022692"/>
    </source>
</evidence>
<keyword evidence="2" id="KW-1003">Cell membrane</keyword>
<keyword evidence="9" id="KW-1185">Reference proteome</keyword>
<feature type="transmembrane region" description="Helical" evidence="6">
    <location>
        <begin position="302"/>
        <end position="322"/>
    </location>
</feature>
<comment type="caution">
    <text evidence="8">The sequence shown here is derived from an EMBL/GenBank/DDBJ whole genome shotgun (WGS) entry which is preliminary data.</text>
</comment>
<evidence type="ECO:0000259" key="7">
    <source>
        <dbReference type="Pfam" id="PF02687"/>
    </source>
</evidence>
<keyword evidence="5 6" id="KW-0472">Membrane</keyword>
<feature type="transmembrane region" description="Helical" evidence="6">
    <location>
        <begin position="119"/>
        <end position="144"/>
    </location>
</feature>
<dbReference type="RefSeq" id="WP_364206371.1">
    <property type="nucleotide sequence ID" value="NZ_JBCGDC010000151.1"/>
</dbReference>
<feature type="domain" description="ABC3 transporter permease C-terminal" evidence="7">
    <location>
        <begin position="363"/>
        <end position="489"/>
    </location>
</feature>
<keyword evidence="4 6" id="KW-1133">Transmembrane helix</keyword>
<feature type="transmembrane region" description="Helical" evidence="6">
    <location>
        <begin position="405"/>
        <end position="428"/>
    </location>
</feature>
<feature type="transmembrane region" description="Helical" evidence="6">
    <location>
        <begin position="211"/>
        <end position="231"/>
    </location>
</feature>
<feature type="transmembrane region" description="Helical" evidence="6">
    <location>
        <begin position="466"/>
        <end position="488"/>
    </location>
</feature>
<gene>
    <name evidence="8" type="ORF">AAFH96_31295</name>
</gene>
<feature type="transmembrane region" description="Helical" evidence="6">
    <location>
        <begin position="164"/>
        <end position="190"/>
    </location>
</feature>
<keyword evidence="3 6" id="KW-0812">Transmembrane</keyword>
<evidence type="ECO:0000256" key="1">
    <source>
        <dbReference type="ARBA" id="ARBA00004651"/>
    </source>
</evidence>
<dbReference type="EMBL" id="JBCGDC010000151">
    <property type="protein sequence ID" value="MFB6397544.1"/>
    <property type="molecule type" value="Genomic_DNA"/>
</dbReference>
<evidence type="ECO:0000256" key="2">
    <source>
        <dbReference type="ARBA" id="ARBA00022475"/>
    </source>
</evidence>
<accession>A0ABV5CZX6</accession>
<evidence type="ECO:0000256" key="6">
    <source>
        <dbReference type="SAM" id="Phobius"/>
    </source>
</evidence>
<name>A0ABV5CZX6_9ACTN</name>
<feature type="transmembrane region" description="Helical" evidence="6">
    <location>
        <begin position="75"/>
        <end position="98"/>
    </location>
</feature>
<sequence length="500" mass="51465">MRPSVLLRLSLAGTRTDLMRVVLTAVSMLLATLAVLAALNVLAISTPLAVADETGARLSTQYSNALLREPGLRGGTALALVLLTIPILALAGQCFRVGAPARERRLAGFRLAGASPRQAVLVAVAETGIAALLGTLAGLGVFLAGHELLHRPDRRGQLPLPTDVLPAGPGVVATVVGLPLLAALVTALLMRRVVVGPLGVVRRSGRTGAPAPWPGILIAVGAAPFVTLMPLSRWLAEQDVPNWLAPLALFLGALFAAAGVILGTGWLSYTAGRLLLRIGRGPATLLAARRLVADPWTGSRTLAALLACMLFAGGAAGVRAWITTGRDVQEEASRADAAAQGYPYDPSGSDFYSRTLDLVDLAVGVGVVIAAGGLLVALAESIVARRRAYAMLVATGVPRRTLAASIVWQVAAPAVPAVGLALVVGALLPRGIATEVGVVRMEGCVDGVCARSEESVRAIPVLWDHLLVFGAGGVATVLFMTAVGLLFLRASTAVEELRVG</sequence>
<proteinExistence type="predicted"/>
<reference evidence="8 9" key="1">
    <citation type="submission" date="2024-04" db="EMBL/GenBank/DDBJ databases">
        <title>Polymorphospora sp. isolated from Baiyangdian Lake in Xiong'an New Area.</title>
        <authorList>
            <person name="Zhang X."/>
            <person name="Liu J."/>
        </authorList>
    </citation>
    <scope>NUCLEOTIDE SEQUENCE [LARGE SCALE GENOMIC DNA]</scope>
    <source>
        <strain evidence="8 9">2-325</strain>
    </source>
</reference>
<evidence type="ECO:0000256" key="4">
    <source>
        <dbReference type="ARBA" id="ARBA00022989"/>
    </source>
</evidence>
<evidence type="ECO:0000313" key="9">
    <source>
        <dbReference type="Proteomes" id="UP001582793"/>
    </source>
</evidence>
<feature type="transmembrane region" description="Helical" evidence="6">
    <location>
        <begin position="243"/>
        <end position="267"/>
    </location>
</feature>